<evidence type="ECO:0000313" key="1">
    <source>
        <dbReference type="EMBL" id="GMH03324.1"/>
    </source>
</evidence>
<organism evidence="1 2">
    <name type="scientific">Nepenthes gracilis</name>
    <name type="common">Slender pitcher plant</name>
    <dbReference type="NCBI Taxonomy" id="150966"/>
    <lineage>
        <taxon>Eukaryota</taxon>
        <taxon>Viridiplantae</taxon>
        <taxon>Streptophyta</taxon>
        <taxon>Embryophyta</taxon>
        <taxon>Tracheophyta</taxon>
        <taxon>Spermatophyta</taxon>
        <taxon>Magnoliopsida</taxon>
        <taxon>eudicotyledons</taxon>
        <taxon>Gunneridae</taxon>
        <taxon>Pentapetalae</taxon>
        <taxon>Caryophyllales</taxon>
        <taxon>Nepenthaceae</taxon>
        <taxon>Nepenthes</taxon>
    </lineage>
</organism>
<keyword evidence="2" id="KW-1185">Reference proteome</keyword>
<accession>A0AAD3S348</accession>
<dbReference type="EMBL" id="BSYO01000004">
    <property type="protein sequence ID" value="GMH03324.1"/>
    <property type="molecule type" value="Genomic_DNA"/>
</dbReference>
<name>A0AAD3S348_NEPGR</name>
<dbReference type="Proteomes" id="UP001279734">
    <property type="component" value="Unassembled WGS sequence"/>
</dbReference>
<protein>
    <submittedName>
        <fullName evidence="1">Uncharacterized protein</fullName>
    </submittedName>
</protein>
<sequence length="73" mass="8410">MHSEIKAKRENIVSSIKLYRRQIEIQHNAASAVEYLQINCCLGFMLQRIYAAAYQMSFTEEYHRKAVDGGGLD</sequence>
<dbReference type="AlphaFoldDB" id="A0AAD3S348"/>
<comment type="caution">
    <text evidence="1">The sequence shown here is derived from an EMBL/GenBank/DDBJ whole genome shotgun (WGS) entry which is preliminary data.</text>
</comment>
<gene>
    <name evidence="1" type="ORF">Nepgr_005163</name>
</gene>
<reference evidence="1" key="1">
    <citation type="submission" date="2023-05" db="EMBL/GenBank/DDBJ databases">
        <title>Nepenthes gracilis genome sequencing.</title>
        <authorList>
            <person name="Fukushima K."/>
        </authorList>
    </citation>
    <scope>NUCLEOTIDE SEQUENCE</scope>
    <source>
        <strain evidence="1">SING2019-196</strain>
    </source>
</reference>
<proteinExistence type="predicted"/>
<evidence type="ECO:0000313" key="2">
    <source>
        <dbReference type="Proteomes" id="UP001279734"/>
    </source>
</evidence>